<dbReference type="Pfam" id="PF00149">
    <property type="entry name" value="Metallophos"/>
    <property type="match status" value="1"/>
</dbReference>
<feature type="chain" id="PRO_5045004110" evidence="2">
    <location>
        <begin position="21"/>
        <end position="647"/>
    </location>
</feature>
<evidence type="ECO:0000256" key="2">
    <source>
        <dbReference type="RuleBase" id="RU362119"/>
    </source>
</evidence>
<comment type="similarity">
    <text evidence="2">Belongs to the 5'-nucleotidase family.</text>
</comment>
<gene>
    <name evidence="5" type="ORF">ACFQ1C_07740</name>
</gene>
<dbReference type="EMBL" id="JBHTJS010000031">
    <property type="protein sequence ID" value="MFD1008044.1"/>
    <property type="molecule type" value="Genomic_DNA"/>
</dbReference>
<dbReference type="PANTHER" id="PTHR11575:SF24">
    <property type="entry name" value="5'-NUCLEOTIDASE"/>
    <property type="match status" value="1"/>
</dbReference>
<dbReference type="SUPFAM" id="SSF56300">
    <property type="entry name" value="Metallo-dependent phosphatases"/>
    <property type="match status" value="1"/>
</dbReference>
<sequence length="647" mass="70649">MNKPLAVGLLALALAGCASSQPEQPFTLTLAHINDTHSHFEPSDTRLTLNKKTVYTRIGGHPRLLSYANVLREQAAEADQPLLFLHGGDGWQGSGYFKLNEGTMNADLLSRLQLDAMVLGNHEFDLDNQRLAAFIQSVEFPVLAANLDASEDADLQAADNLTPYVLYAFKGNKKKRIDSVADAGKSPVVAVMGLVLEDMPEIASHTGQVRFAQEIATAQQTVNALKEQGVKYIVALTHLGLDRDQRLAEKVNGIDVIVGGHSHSLLGDFSNLGWAKEAPYARQFNNPDGLGQTCVVQAGKFAQAMGQVSVSFTLDGRVERCEGTNTLLADKVFYSDIRRQDKHRLPDAQQQLMAKAITELPNITQIDEDDALRAHIDEQYRPALLKAYGKVIGHVPLPLAHVRLPIANKGSQVAPLVAASQLYWVNTPEVQSITGRRVDFSLVAVGAVRNNIEPGELKEGNVNLEVLPFVNAMSLVSLTGHQMAGLLLETVNGSIGAEAHSGKLPYGAGLRYTFNETSRGRGYVARMEYLHDGQWQRIDPNARYQVALTGYHASGNDGWNTFYEAQKVATDRLDLAYVEGNLTVFPVARLGKSEQGAIEVHYQNQALDCQQSGVTCNADARAFIDYVQARRPILTALPESGVKLNRL</sequence>
<protein>
    <submittedName>
        <fullName evidence="5">Bifunctional metallophosphatase/5'-nucleotidase</fullName>
    </submittedName>
</protein>
<organism evidence="5 6">
    <name type="scientific">Oceanisphaera ostreae</name>
    <dbReference type="NCBI Taxonomy" id="914151"/>
    <lineage>
        <taxon>Bacteria</taxon>
        <taxon>Pseudomonadati</taxon>
        <taxon>Pseudomonadota</taxon>
        <taxon>Gammaproteobacteria</taxon>
        <taxon>Aeromonadales</taxon>
        <taxon>Aeromonadaceae</taxon>
        <taxon>Oceanisphaera</taxon>
    </lineage>
</organism>
<accession>A0ABW3KHI9</accession>
<reference evidence="6" key="1">
    <citation type="journal article" date="2019" name="Int. J. Syst. Evol. Microbiol.">
        <title>The Global Catalogue of Microorganisms (GCM) 10K type strain sequencing project: providing services to taxonomists for standard genome sequencing and annotation.</title>
        <authorList>
            <consortium name="The Broad Institute Genomics Platform"/>
            <consortium name="The Broad Institute Genome Sequencing Center for Infectious Disease"/>
            <person name="Wu L."/>
            <person name="Ma J."/>
        </authorList>
    </citation>
    <scope>NUCLEOTIDE SEQUENCE [LARGE SCALE GENOMIC DNA]</scope>
    <source>
        <strain evidence="6">CCUG 60525</strain>
    </source>
</reference>
<dbReference type="InterPro" id="IPR008334">
    <property type="entry name" value="5'-Nucleotdase_C"/>
</dbReference>
<name>A0ABW3KHI9_9GAMM</name>
<keyword evidence="6" id="KW-1185">Reference proteome</keyword>
<dbReference type="PRINTS" id="PR01607">
    <property type="entry name" value="APYRASEFAMLY"/>
</dbReference>
<dbReference type="InterPro" id="IPR004843">
    <property type="entry name" value="Calcineurin-like_PHP"/>
</dbReference>
<feature type="domain" description="Calcineurin-like phosphoesterase" evidence="3">
    <location>
        <begin position="29"/>
        <end position="264"/>
    </location>
</feature>
<evidence type="ECO:0000256" key="1">
    <source>
        <dbReference type="ARBA" id="ARBA00022729"/>
    </source>
</evidence>
<dbReference type="Gene3D" id="3.90.780.10">
    <property type="entry name" value="5'-Nucleotidase, C-terminal domain"/>
    <property type="match status" value="1"/>
</dbReference>
<evidence type="ECO:0000259" key="4">
    <source>
        <dbReference type="Pfam" id="PF02872"/>
    </source>
</evidence>
<dbReference type="SUPFAM" id="SSF55816">
    <property type="entry name" value="5'-nucleotidase (syn. UDP-sugar hydrolase), C-terminal domain"/>
    <property type="match status" value="1"/>
</dbReference>
<evidence type="ECO:0000313" key="5">
    <source>
        <dbReference type="EMBL" id="MFD1008044.1"/>
    </source>
</evidence>
<evidence type="ECO:0000259" key="3">
    <source>
        <dbReference type="Pfam" id="PF00149"/>
    </source>
</evidence>
<comment type="caution">
    <text evidence="5">The sequence shown here is derived from an EMBL/GenBank/DDBJ whole genome shotgun (WGS) entry which is preliminary data.</text>
</comment>
<proteinExistence type="inferred from homology"/>
<dbReference type="InterPro" id="IPR036907">
    <property type="entry name" value="5'-Nucleotdase_C_sf"/>
</dbReference>
<evidence type="ECO:0000313" key="6">
    <source>
        <dbReference type="Proteomes" id="UP001597048"/>
    </source>
</evidence>
<dbReference type="PROSITE" id="PS51257">
    <property type="entry name" value="PROKAR_LIPOPROTEIN"/>
    <property type="match status" value="1"/>
</dbReference>
<keyword evidence="1 2" id="KW-0732">Signal</keyword>
<keyword evidence="2" id="KW-0378">Hydrolase</keyword>
<dbReference type="RefSeq" id="WP_379558035.1">
    <property type="nucleotide sequence ID" value="NZ_JBHTJS010000031.1"/>
</dbReference>
<feature type="domain" description="5'-Nucleotidase C-terminal" evidence="4">
    <location>
        <begin position="407"/>
        <end position="562"/>
    </location>
</feature>
<dbReference type="InterPro" id="IPR006179">
    <property type="entry name" value="5_nucleotidase/apyrase"/>
</dbReference>
<dbReference type="InterPro" id="IPR029052">
    <property type="entry name" value="Metallo-depent_PP-like"/>
</dbReference>
<dbReference type="Pfam" id="PF02872">
    <property type="entry name" value="5_nucleotid_C"/>
    <property type="match status" value="1"/>
</dbReference>
<dbReference type="Proteomes" id="UP001597048">
    <property type="component" value="Unassembled WGS sequence"/>
</dbReference>
<dbReference type="PANTHER" id="PTHR11575">
    <property type="entry name" value="5'-NUCLEOTIDASE-RELATED"/>
    <property type="match status" value="1"/>
</dbReference>
<keyword evidence="2" id="KW-0547">Nucleotide-binding</keyword>
<feature type="signal peptide" evidence="2">
    <location>
        <begin position="1"/>
        <end position="20"/>
    </location>
</feature>
<dbReference type="Gene3D" id="3.60.21.10">
    <property type="match status" value="1"/>
</dbReference>